<accession>A0A7G8PWE5</accession>
<dbReference type="SUPFAM" id="SSF55729">
    <property type="entry name" value="Acyl-CoA N-acyltransferases (Nat)"/>
    <property type="match status" value="1"/>
</dbReference>
<keyword evidence="3" id="KW-1185">Reference proteome</keyword>
<gene>
    <name evidence="2" type="ORF">ALE3EI_2114</name>
</gene>
<protein>
    <submittedName>
        <fullName evidence="2">Acetyltransferase</fullName>
    </submittedName>
</protein>
<organism evidence="2 3">
    <name type="scientific">Constantimarinum furrinae</name>
    <dbReference type="NCBI Taxonomy" id="2562285"/>
    <lineage>
        <taxon>Bacteria</taxon>
        <taxon>Pseudomonadati</taxon>
        <taxon>Bacteroidota</taxon>
        <taxon>Flavobacteriia</taxon>
        <taxon>Flavobacteriales</taxon>
        <taxon>Flavobacteriaceae</taxon>
        <taxon>Altibacter/Constantimarinum group</taxon>
        <taxon>Constantimarinum</taxon>
    </lineage>
</organism>
<dbReference type="Gene3D" id="3.40.630.30">
    <property type="match status" value="1"/>
</dbReference>
<dbReference type="AlphaFoldDB" id="A0A7G8PWE5"/>
<name>A0A7G8PWE5_9FLAO</name>
<dbReference type="InterPro" id="IPR016181">
    <property type="entry name" value="Acyl_CoA_acyltransferase"/>
</dbReference>
<dbReference type="Proteomes" id="UP000515514">
    <property type="component" value="Chromosome"/>
</dbReference>
<sequence>MIALENSICSFDFDADYVLENKNVLLRPLVAEDMEHLLVFSENEPELWRYSLIQGGGKENLKKYLKLAISGRKNKKEYPFIVFDKIANAYAGSTRFYDIDLYHKTLSLGYTWYGKDFQGTGLNKNCKYLLLEFAFNTRGFERIEFRADNLNIRSIAAMKSIGCKEEGVLRSNCVSPGGRRDSIVLSILRNEWEGNVADMLLDKIKE</sequence>
<proteinExistence type="predicted"/>
<dbReference type="InterPro" id="IPR000182">
    <property type="entry name" value="GNAT_dom"/>
</dbReference>
<dbReference type="PANTHER" id="PTHR43610">
    <property type="entry name" value="BLL6696 PROTEIN"/>
    <property type="match status" value="1"/>
</dbReference>
<keyword evidence="2" id="KW-0808">Transferase</keyword>
<evidence type="ECO:0000313" key="3">
    <source>
        <dbReference type="Proteomes" id="UP000515514"/>
    </source>
</evidence>
<dbReference type="KEGG" id="alti:ALE3EI_2114"/>
<dbReference type="Pfam" id="PF13302">
    <property type="entry name" value="Acetyltransf_3"/>
    <property type="match status" value="1"/>
</dbReference>
<evidence type="ECO:0000259" key="1">
    <source>
        <dbReference type="Pfam" id="PF13302"/>
    </source>
</evidence>
<evidence type="ECO:0000313" key="2">
    <source>
        <dbReference type="EMBL" id="QNJ98661.1"/>
    </source>
</evidence>
<reference evidence="2 3" key="1">
    <citation type="submission" date="2020-04" db="EMBL/GenBank/DDBJ databases">
        <title>Genome sequence of Altibacter aquimarinus strain ALE3EI.</title>
        <authorList>
            <person name="Oh H.-M."/>
            <person name="Jang D."/>
        </authorList>
    </citation>
    <scope>NUCLEOTIDE SEQUENCE [LARGE SCALE GENOMIC DNA]</scope>
    <source>
        <strain evidence="2 3">ALE3EI</strain>
    </source>
</reference>
<dbReference type="EMBL" id="CP052909">
    <property type="protein sequence ID" value="QNJ98661.1"/>
    <property type="molecule type" value="Genomic_DNA"/>
</dbReference>
<dbReference type="PANTHER" id="PTHR43610:SF1">
    <property type="entry name" value="N-ACETYLTRANSFERASE DOMAIN-CONTAINING PROTEIN"/>
    <property type="match status" value="1"/>
</dbReference>
<feature type="domain" description="N-acetyltransferase" evidence="1">
    <location>
        <begin position="24"/>
        <end position="164"/>
    </location>
</feature>
<dbReference type="GO" id="GO:0016747">
    <property type="term" value="F:acyltransferase activity, transferring groups other than amino-acyl groups"/>
    <property type="evidence" value="ECO:0007669"/>
    <property type="project" value="InterPro"/>
</dbReference>